<gene>
    <name evidence="2" type="ORF">HZH68_004727</name>
</gene>
<dbReference type="AlphaFoldDB" id="A0A834KP38"/>
<evidence type="ECO:0000313" key="2">
    <source>
        <dbReference type="EMBL" id="KAF7410346.1"/>
    </source>
</evidence>
<reference evidence="2" key="1">
    <citation type="journal article" date="2020" name="G3 (Bethesda)">
        <title>High-Quality Assemblies for Three Invasive Social Wasps from the &lt;i&gt;Vespula&lt;/i&gt; Genus.</title>
        <authorList>
            <person name="Harrop T.W.R."/>
            <person name="Guhlin J."/>
            <person name="McLaughlin G.M."/>
            <person name="Permina E."/>
            <person name="Stockwell P."/>
            <person name="Gilligan J."/>
            <person name="Le Lec M.F."/>
            <person name="Gruber M.A.M."/>
            <person name="Quinn O."/>
            <person name="Lovegrove M."/>
            <person name="Duncan E.J."/>
            <person name="Remnant E.J."/>
            <person name="Van Eeckhoven J."/>
            <person name="Graham B."/>
            <person name="Knapp R.A."/>
            <person name="Langford K.W."/>
            <person name="Kronenberg Z."/>
            <person name="Press M.O."/>
            <person name="Eacker S.M."/>
            <person name="Wilson-Rankin E.E."/>
            <person name="Purcell J."/>
            <person name="Lester P.J."/>
            <person name="Dearden P.K."/>
        </authorList>
    </citation>
    <scope>NUCLEOTIDE SEQUENCE</scope>
    <source>
        <strain evidence="2">Linc-1</strain>
    </source>
</reference>
<feature type="region of interest" description="Disordered" evidence="1">
    <location>
        <begin position="1"/>
        <end position="62"/>
    </location>
</feature>
<name>A0A834KP38_VESGE</name>
<evidence type="ECO:0000313" key="3">
    <source>
        <dbReference type="Proteomes" id="UP000617340"/>
    </source>
</evidence>
<accession>A0A834KP38</accession>
<keyword evidence="3" id="KW-1185">Reference proteome</keyword>
<dbReference type="Proteomes" id="UP000617340">
    <property type="component" value="Unassembled WGS sequence"/>
</dbReference>
<dbReference type="EMBL" id="JACSDZ010000003">
    <property type="protein sequence ID" value="KAF7410346.1"/>
    <property type="molecule type" value="Genomic_DNA"/>
</dbReference>
<evidence type="ECO:0000256" key="1">
    <source>
        <dbReference type="SAM" id="MobiDB-lite"/>
    </source>
</evidence>
<sequence>MKRRRGRRTANEDEEEEKEEDEEREEEEDEVKDFESSSFLPFGYFPLGPLRGMKKRKDDDGKTSRYFCRELARHETKKIESSCAFEKTSWMANNVEILKERRKQSKEGQPSYEDMV</sequence>
<protein>
    <submittedName>
        <fullName evidence="2">Uncharacterized protein</fullName>
    </submittedName>
</protein>
<comment type="caution">
    <text evidence="2">The sequence shown here is derived from an EMBL/GenBank/DDBJ whole genome shotgun (WGS) entry which is preliminary data.</text>
</comment>
<feature type="compositionally biased region" description="Acidic residues" evidence="1">
    <location>
        <begin position="12"/>
        <end position="32"/>
    </location>
</feature>
<organism evidence="2 3">
    <name type="scientific">Vespula germanica</name>
    <name type="common">German yellow jacket</name>
    <name type="synonym">Paravespula germanica</name>
    <dbReference type="NCBI Taxonomy" id="30212"/>
    <lineage>
        <taxon>Eukaryota</taxon>
        <taxon>Metazoa</taxon>
        <taxon>Ecdysozoa</taxon>
        <taxon>Arthropoda</taxon>
        <taxon>Hexapoda</taxon>
        <taxon>Insecta</taxon>
        <taxon>Pterygota</taxon>
        <taxon>Neoptera</taxon>
        <taxon>Endopterygota</taxon>
        <taxon>Hymenoptera</taxon>
        <taxon>Apocrita</taxon>
        <taxon>Aculeata</taxon>
        <taxon>Vespoidea</taxon>
        <taxon>Vespidae</taxon>
        <taxon>Vespinae</taxon>
        <taxon>Vespula</taxon>
    </lineage>
</organism>
<proteinExistence type="predicted"/>